<dbReference type="RefSeq" id="WP_350951424.1">
    <property type="nucleotide sequence ID" value="NZ_JBEOYX010000002.1"/>
</dbReference>
<dbReference type="Gene3D" id="2.60.40.1120">
    <property type="entry name" value="Carboxypeptidase-like, regulatory domain"/>
    <property type="match status" value="1"/>
</dbReference>
<evidence type="ECO:0000313" key="4">
    <source>
        <dbReference type="Proteomes" id="UP001602058"/>
    </source>
</evidence>
<keyword evidence="2" id="KW-0732">Signal</keyword>
<keyword evidence="4" id="KW-1185">Reference proteome</keyword>
<dbReference type="Proteomes" id="UP001602058">
    <property type="component" value="Unassembled WGS sequence"/>
</dbReference>
<comment type="caution">
    <text evidence="3">The sequence shown here is derived from an EMBL/GenBank/DDBJ whole genome shotgun (WGS) entry which is preliminary data.</text>
</comment>
<protein>
    <submittedName>
        <fullName evidence="3">Carboxypeptidase-like regulatory domain-containing protein</fullName>
    </submittedName>
</protein>
<organism evidence="3 4">
    <name type="scientific">Streptomyces bluensis</name>
    <dbReference type="NCBI Taxonomy" id="33897"/>
    <lineage>
        <taxon>Bacteria</taxon>
        <taxon>Bacillati</taxon>
        <taxon>Actinomycetota</taxon>
        <taxon>Actinomycetes</taxon>
        <taxon>Kitasatosporales</taxon>
        <taxon>Streptomycetaceae</taxon>
        <taxon>Streptomyces</taxon>
    </lineage>
</organism>
<feature type="region of interest" description="Disordered" evidence="1">
    <location>
        <begin position="22"/>
        <end position="48"/>
    </location>
</feature>
<dbReference type="SUPFAM" id="SSF49452">
    <property type="entry name" value="Starch-binding domain-like"/>
    <property type="match status" value="1"/>
</dbReference>
<dbReference type="InterPro" id="IPR013784">
    <property type="entry name" value="Carb-bd-like_fold"/>
</dbReference>
<feature type="chain" id="PRO_5047503212" evidence="2">
    <location>
        <begin position="19"/>
        <end position="130"/>
    </location>
</feature>
<dbReference type="Pfam" id="PF13620">
    <property type="entry name" value="CarboxypepD_reg"/>
    <property type="match status" value="1"/>
</dbReference>
<accession>A0ABW6UKS2</accession>
<dbReference type="EMBL" id="JBIAWJ010000011">
    <property type="protein sequence ID" value="MFF4524050.1"/>
    <property type="molecule type" value="Genomic_DNA"/>
</dbReference>
<sequence length="130" mass="13286">MRAIRQALITGVVLAALAACGSSSGDGRDGGSTHGTVSGTVRAADGTGVPGCPVVPKLIEGDVGVPEKSIVTKEDGSYTWTLPPGTYDFTVVCETERDPAVPDEYGGLKANASKVKVASGEMRTLDFDLS</sequence>
<gene>
    <name evidence="3" type="ORF">ACFY1D_21920</name>
</gene>
<dbReference type="PROSITE" id="PS51257">
    <property type="entry name" value="PROKAR_LIPOPROTEIN"/>
    <property type="match status" value="1"/>
</dbReference>
<feature type="signal peptide" evidence="2">
    <location>
        <begin position="1"/>
        <end position="18"/>
    </location>
</feature>
<evidence type="ECO:0000256" key="2">
    <source>
        <dbReference type="SAM" id="SignalP"/>
    </source>
</evidence>
<reference evidence="3 4" key="1">
    <citation type="submission" date="2024-10" db="EMBL/GenBank/DDBJ databases">
        <title>The Natural Products Discovery Center: Release of the First 8490 Sequenced Strains for Exploring Actinobacteria Biosynthetic Diversity.</title>
        <authorList>
            <person name="Kalkreuter E."/>
            <person name="Kautsar S.A."/>
            <person name="Yang D."/>
            <person name="Bader C.D."/>
            <person name="Teijaro C.N."/>
            <person name="Fluegel L."/>
            <person name="Davis C.M."/>
            <person name="Simpson J.R."/>
            <person name="Lauterbach L."/>
            <person name="Steele A.D."/>
            <person name="Gui C."/>
            <person name="Meng S."/>
            <person name="Li G."/>
            <person name="Viehrig K."/>
            <person name="Ye F."/>
            <person name="Su P."/>
            <person name="Kiefer A.F."/>
            <person name="Nichols A."/>
            <person name="Cepeda A.J."/>
            <person name="Yan W."/>
            <person name="Fan B."/>
            <person name="Jiang Y."/>
            <person name="Adhikari A."/>
            <person name="Zheng C.-J."/>
            <person name="Schuster L."/>
            <person name="Cowan T.M."/>
            <person name="Smanski M.J."/>
            <person name="Chevrette M.G."/>
            <person name="De Carvalho L.P.S."/>
            <person name="Shen B."/>
        </authorList>
    </citation>
    <scope>NUCLEOTIDE SEQUENCE [LARGE SCALE GENOMIC DNA]</scope>
    <source>
        <strain evidence="3 4">NPDC001390</strain>
    </source>
</reference>
<evidence type="ECO:0000256" key="1">
    <source>
        <dbReference type="SAM" id="MobiDB-lite"/>
    </source>
</evidence>
<evidence type="ECO:0000313" key="3">
    <source>
        <dbReference type="EMBL" id="MFF4524050.1"/>
    </source>
</evidence>
<proteinExistence type="predicted"/>
<name>A0ABW6UKS2_9ACTN</name>